<dbReference type="InterPro" id="IPR026913">
    <property type="entry name" value="METTL24"/>
</dbReference>
<dbReference type="InterPro" id="IPR006342">
    <property type="entry name" value="FkbM_mtfrase"/>
</dbReference>
<sequence length="304" mass="35083">MSDFDLKEASYREPSATENHNQEIARLNKRLTQLEKRITIIEGKKARPIEKPEMSKAAQEMVETLFSRLSPMDVVGCNLTRIGRAFDGGYIMAPLRPDEKVAYSLGINRDVSWDLEMARNGCKVYQYDHTIDGLPHNHEGFNYFKKGITTSHQTNQQMTCLRHELVKNGHKNTNDILLKMDIEGDEWGVFADLEINELQKFSQILVEFHDLHKVYKLFWYRTALEGLNKLFKTHQAVHVHGNNNTSLRIIGGYAVPPVLEVTFLRRDLFQFSPCTRTFPNELDQPNNPSFAEHQLGSFQFTKPN</sequence>
<dbReference type="EMBL" id="CP074126">
    <property type="protein sequence ID" value="QUS54408.1"/>
    <property type="molecule type" value="Genomic_DNA"/>
</dbReference>
<dbReference type="GO" id="GO:0008168">
    <property type="term" value="F:methyltransferase activity"/>
    <property type="evidence" value="ECO:0007669"/>
    <property type="project" value="UniProtKB-KW"/>
</dbReference>
<protein>
    <submittedName>
        <fullName evidence="3">FkbM family methyltransferase</fullName>
    </submittedName>
</protein>
<feature type="domain" description="Methyltransferase FkbM" evidence="2">
    <location>
        <begin position="133"/>
        <end position="212"/>
    </location>
</feature>
<feature type="compositionally biased region" description="Basic and acidic residues" evidence="1">
    <location>
        <begin position="1"/>
        <end position="11"/>
    </location>
</feature>
<dbReference type="RefSeq" id="WP_075696929.1">
    <property type="nucleotide sequence ID" value="NZ_CP074126.1"/>
</dbReference>
<keyword evidence="3" id="KW-0489">Methyltransferase</keyword>
<keyword evidence="4" id="KW-1185">Reference proteome</keyword>
<feature type="region of interest" description="Disordered" evidence="1">
    <location>
        <begin position="1"/>
        <end position="20"/>
    </location>
</feature>
<evidence type="ECO:0000256" key="1">
    <source>
        <dbReference type="SAM" id="MobiDB-lite"/>
    </source>
</evidence>
<proteinExistence type="predicted"/>
<dbReference type="Proteomes" id="UP000680706">
    <property type="component" value="Chromosome"/>
</dbReference>
<gene>
    <name evidence="3" type="ORF">KGB56_13495</name>
</gene>
<name>A0ABX8AH57_9HYPH</name>
<dbReference type="Pfam" id="PF05050">
    <property type="entry name" value="Methyltransf_21"/>
    <property type="match status" value="1"/>
</dbReference>
<accession>A0ABX8AH57</accession>
<dbReference type="PANTHER" id="PTHR32026:SF10">
    <property type="entry name" value="METHYLTRANSFERASE-LIKE PROTEIN 24-RELATED"/>
    <property type="match status" value="1"/>
</dbReference>
<organism evidence="3 4">
    <name type="scientific">Pseudovibrio brasiliensis</name>
    <dbReference type="NCBI Taxonomy" id="1898042"/>
    <lineage>
        <taxon>Bacteria</taxon>
        <taxon>Pseudomonadati</taxon>
        <taxon>Pseudomonadota</taxon>
        <taxon>Alphaproteobacteria</taxon>
        <taxon>Hyphomicrobiales</taxon>
        <taxon>Stappiaceae</taxon>
        <taxon>Pseudovibrio</taxon>
    </lineage>
</organism>
<dbReference type="GO" id="GO:0032259">
    <property type="term" value="P:methylation"/>
    <property type="evidence" value="ECO:0007669"/>
    <property type="project" value="UniProtKB-KW"/>
</dbReference>
<evidence type="ECO:0000313" key="3">
    <source>
        <dbReference type="EMBL" id="QUS54408.1"/>
    </source>
</evidence>
<dbReference type="PANTHER" id="PTHR32026">
    <property type="entry name" value="METHYLTRANSFERASE-LIKE PROTEIN 24"/>
    <property type="match status" value="1"/>
</dbReference>
<keyword evidence="3" id="KW-0808">Transferase</keyword>
<evidence type="ECO:0000259" key="2">
    <source>
        <dbReference type="Pfam" id="PF05050"/>
    </source>
</evidence>
<reference evidence="3 4" key="1">
    <citation type="journal article" date="2021" name="Angew. Chem. Int. Ed. Engl.">
        <title>A novel family of nonribosomal peptides modulate collective behavior in Pseudovibrio bacteria isolated from marine sponges.</title>
        <authorList>
            <person name="Ioca L.P."/>
            <person name="Dai Y."/>
            <person name="Kunakom S."/>
            <person name="Diaz-Espinosa J."/>
            <person name="Krunic A."/>
            <person name="Crnkovic C.M."/>
            <person name="Orjala J."/>
            <person name="Sanchez L.M."/>
            <person name="Ferreira A.G."/>
            <person name="Berlinck R.G.S."/>
            <person name="Eustaquio A.S."/>
        </authorList>
    </citation>
    <scope>NUCLEOTIDE SEQUENCE [LARGE SCALE GENOMIC DNA]</scope>
    <source>
        <strain evidence="3 4">Ab134</strain>
    </source>
</reference>
<evidence type="ECO:0000313" key="4">
    <source>
        <dbReference type="Proteomes" id="UP000680706"/>
    </source>
</evidence>